<evidence type="ECO:0000313" key="3">
    <source>
        <dbReference type="Proteomes" id="UP000256478"/>
    </source>
</evidence>
<accession>A0A3E0TQS4</accession>
<dbReference type="EMBL" id="QUOU01000001">
    <property type="protein sequence ID" value="REL26305.1"/>
    <property type="molecule type" value="Genomic_DNA"/>
</dbReference>
<name>A0A3E0TQS4_9GAMM</name>
<feature type="compositionally biased region" description="Low complexity" evidence="1">
    <location>
        <begin position="8"/>
        <end position="17"/>
    </location>
</feature>
<gene>
    <name evidence="2" type="ORF">DXX93_06720</name>
</gene>
<proteinExistence type="predicted"/>
<evidence type="ECO:0000256" key="1">
    <source>
        <dbReference type="SAM" id="MobiDB-lite"/>
    </source>
</evidence>
<reference evidence="2 3" key="1">
    <citation type="submission" date="2018-08" db="EMBL/GenBank/DDBJ databases">
        <title>Thalassotalea euphylliae genome.</title>
        <authorList>
            <person name="Summers S."/>
            <person name="Rice S.A."/>
            <person name="Freckelton M.L."/>
            <person name="Nedved B.T."/>
            <person name="Hadfield M.G."/>
        </authorList>
    </citation>
    <scope>NUCLEOTIDE SEQUENCE [LARGE SCALE GENOMIC DNA]</scope>
    <source>
        <strain evidence="2 3">H1</strain>
    </source>
</reference>
<feature type="compositionally biased region" description="Basic and acidic residues" evidence="1">
    <location>
        <begin position="34"/>
        <end position="58"/>
    </location>
</feature>
<feature type="region of interest" description="Disordered" evidence="1">
    <location>
        <begin position="1"/>
        <end position="84"/>
    </location>
</feature>
<dbReference type="AlphaFoldDB" id="A0A3E0TQS4"/>
<sequence>MFNPIEQTTNTRVTNTSKTHRKKKSLQTFLKQKFSLDDDRNNQEWSGEERRQGEDRRQKNMIGQRRLDSRNKTDRRQAQFSIEV</sequence>
<dbReference type="RefSeq" id="WP_116007424.1">
    <property type="nucleotide sequence ID" value="NZ_QUOU01000001.1"/>
</dbReference>
<dbReference type="Proteomes" id="UP000256478">
    <property type="component" value="Unassembled WGS sequence"/>
</dbReference>
<protein>
    <submittedName>
        <fullName evidence="2">Uncharacterized protein</fullName>
    </submittedName>
</protein>
<feature type="compositionally biased region" description="Basic and acidic residues" evidence="1">
    <location>
        <begin position="65"/>
        <end position="77"/>
    </location>
</feature>
<comment type="caution">
    <text evidence="2">The sequence shown here is derived from an EMBL/GenBank/DDBJ whole genome shotgun (WGS) entry which is preliminary data.</text>
</comment>
<evidence type="ECO:0000313" key="2">
    <source>
        <dbReference type="EMBL" id="REL26305.1"/>
    </source>
</evidence>
<organism evidence="2 3">
    <name type="scientific">Thalassotalea euphylliae</name>
    <dbReference type="NCBI Taxonomy" id="1655234"/>
    <lineage>
        <taxon>Bacteria</taxon>
        <taxon>Pseudomonadati</taxon>
        <taxon>Pseudomonadota</taxon>
        <taxon>Gammaproteobacteria</taxon>
        <taxon>Alteromonadales</taxon>
        <taxon>Colwelliaceae</taxon>
        <taxon>Thalassotalea</taxon>
    </lineage>
</organism>